<dbReference type="eggNOG" id="ENOG5033Y3R">
    <property type="taxonomic scope" value="Bacteria"/>
</dbReference>
<keyword evidence="2" id="KW-1185">Reference proteome</keyword>
<dbReference type="KEGG" id="srt:Srot_2707"/>
<evidence type="ECO:0000313" key="2">
    <source>
        <dbReference type="Proteomes" id="UP000002247"/>
    </source>
</evidence>
<evidence type="ECO:0008006" key="3">
    <source>
        <dbReference type="Google" id="ProtNLM"/>
    </source>
</evidence>
<evidence type="ECO:0000313" key="1">
    <source>
        <dbReference type="EMBL" id="ADG99141.1"/>
    </source>
</evidence>
<name>D6ZCV4_SEGRD</name>
<sequence>MSWVGGDIPGLQAMGAKMRSAPEKVNGVVSELSATVATLGSDASWSGTAGEEMRGRWSGDSANVGSVGTFIGLIGAAVGDLGDKLQEVESALYNAADSCKGRGAQIDMGSGKPLPLTVTGNPEAPAVQSALDAQKEYQAAYDYAMNAARTYRLETLGKLKAMVEPIFEEKSDSTLAPDQAITMGAVLRGLYTAKLEAKNMRLEDLDKKLDAQHKKLEAPLKNAETEIQKLVSGKGYDIDRVVAAMEGKDGALADFQRIEGSLNAEIGELKNQKDLPFAKILNTKLHDLPAVSKTLSKLAPELKFLGDVPVLDIAAAAGIAYFQGKDDIEKGGDPVTSYAKEGAAAGVGVLAGIGAAAWLAGPEAGVPVDAVVGGVFIAAGVGEFAHQAFHEHWSEDIHDHGVLGGIWHGAANSAERTYDSIDQTLSKTEDTVENAGKKAWHATEDAGKKVWHSIFG</sequence>
<dbReference type="HOGENOM" id="CLU_642369_0_0_11"/>
<dbReference type="STRING" id="640132.Srot_2707"/>
<dbReference type="RefSeq" id="WP_013139590.1">
    <property type="nucleotide sequence ID" value="NC_014168.1"/>
</dbReference>
<proteinExistence type="predicted"/>
<dbReference type="AlphaFoldDB" id="D6ZCV4"/>
<dbReference type="Proteomes" id="UP000002247">
    <property type="component" value="Chromosome"/>
</dbReference>
<dbReference type="OrthoDB" id="4578148at2"/>
<dbReference type="EMBL" id="CP001958">
    <property type="protein sequence ID" value="ADG99141.1"/>
    <property type="molecule type" value="Genomic_DNA"/>
</dbReference>
<accession>D6ZCV4</accession>
<organism evidence="1 2">
    <name type="scientific">Segniliparus rotundus (strain ATCC BAA-972 / CDC 1076 / CIP 108378 / DSM 44985 / JCM 13578)</name>
    <dbReference type="NCBI Taxonomy" id="640132"/>
    <lineage>
        <taxon>Bacteria</taxon>
        <taxon>Bacillati</taxon>
        <taxon>Actinomycetota</taxon>
        <taxon>Actinomycetes</taxon>
        <taxon>Mycobacteriales</taxon>
        <taxon>Segniliparaceae</taxon>
        <taxon>Segniliparus</taxon>
    </lineage>
</organism>
<reference evidence="1 2" key="1">
    <citation type="journal article" date="2010" name="Stand. Genomic Sci.">
        <title>Complete genome sequence of Segniliparus rotundus type strain (CDC 1076).</title>
        <authorList>
            <person name="Sikorski J."/>
            <person name="Lapidus A."/>
            <person name="Copeland A."/>
            <person name="Misra M."/>
            <person name="Glavina Del Rio T."/>
            <person name="Nolan M."/>
            <person name="Lucas S."/>
            <person name="Chen F."/>
            <person name="Tice H."/>
            <person name="Cheng J.F."/>
            <person name="Jando M."/>
            <person name="Schneider S."/>
            <person name="Bruce D."/>
            <person name="Goodwin L."/>
            <person name="Pitluck S."/>
            <person name="Liolios K."/>
            <person name="Mikhailova N."/>
            <person name="Pati A."/>
            <person name="Ivanova N."/>
            <person name="Mavromatis K."/>
            <person name="Chen A."/>
            <person name="Palaniappan K."/>
            <person name="Chertkov O."/>
            <person name="Land M."/>
            <person name="Hauser L."/>
            <person name="Chang Y.J."/>
            <person name="Jeffries C.D."/>
            <person name="Brettin T."/>
            <person name="Detter J.C."/>
            <person name="Han C."/>
            <person name="Rohde M."/>
            <person name="Goker M."/>
            <person name="Bristow J."/>
            <person name="Eisen J.A."/>
            <person name="Markowitz V."/>
            <person name="Hugenholtz P."/>
            <person name="Kyrpides N.C."/>
            <person name="Klenk H.P."/>
        </authorList>
    </citation>
    <scope>NUCLEOTIDE SEQUENCE [LARGE SCALE GENOMIC DNA]</scope>
    <source>
        <strain evidence="2">ATCC BAA-972 / CDC 1076 / CIP 108378 / DSM 44985 / JCM 13578</strain>
    </source>
</reference>
<protein>
    <recommendedName>
        <fullName evidence="3">WXG100 family type VII secretion target</fullName>
    </recommendedName>
</protein>
<gene>
    <name evidence="1" type="ordered locus">Srot_2707</name>
</gene>